<dbReference type="SUPFAM" id="SSF55961">
    <property type="entry name" value="Bet v1-like"/>
    <property type="match status" value="1"/>
</dbReference>
<dbReference type="EMBL" id="CP155447">
    <property type="protein sequence ID" value="XBH08391.1"/>
    <property type="molecule type" value="Genomic_DNA"/>
</dbReference>
<protein>
    <submittedName>
        <fullName evidence="3">SRPBCC family protein</fullName>
    </submittedName>
</protein>
<gene>
    <name evidence="3" type="ORF">V5E97_30095</name>
</gene>
<feature type="domain" description="Activator of Hsp90 ATPase homologue 1/2-like C-terminal" evidence="2">
    <location>
        <begin position="13"/>
        <end position="146"/>
    </location>
</feature>
<accession>A0AAU7CT60</accession>
<dbReference type="RefSeq" id="WP_406701241.1">
    <property type="nucleotide sequence ID" value="NZ_CP155447.1"/>
</dbReference>
<evidence type="ECO:0000259" key="2">
    <source>
        <dbReference type="Pfam" id="PF08327"/>
    </source>
</evidence>
<dbReference type="PANTHER" id="PTHR36929:SF5">
    <property type="entry name" value="BLR6751 PROTEIN"/>
    <property type="match status" value="1"/>
</dbReference>
<evidence type="ECO:0000256" key="1">
    <source>
        <dbReference type="ARBA" id="ARBA00006817"/>
    </source>
</evidence>
<reference evidence="3" key="1">
    <citation type="submission" date="2024-05" db="EMBL/GenBank/DDBJ databases">
        <title>Planctomycetes of the genus Singulisphaera possess chitinolytic capabilities.</title>
        <authorList>
            <person name="Ivanova A."/>
        </authorList>
    </citation>
    <scope>NUCLEOTIDE SEQUENCE</scope>
    <source>
        <strain evidence="3">Ch08T</strain>
    </source>
</reference>
<evidence type="ECO:0000313" key="3">
    <source>
        <dbReference type="EMBL" id="XBH08391.1"/>
    </source>
</evidence>
<name>A0AAU7CT60_9BACT</name>
<dbReference type="InterPro" id="IPR023393">
    <property type="entry name" value="START-like_dom_sf"/>
</dbReference>
<proteinExistence type="inferred from homology"/>
<dbReference type="PANTHER" id="PTHR36929">
    <property type="entry name" value="ATTACHMENT SUBUNIT, PUTATIVE-RELATED"/>
    <property type="match status" value="1"/>
</dbReference>
<dbReference type="AlphaFoldDB" id="A0AAU7CT60"/>
<dbReference type="Pfam" id="PF08327">
    <property type="entry name" value="AHSA1"/>
    <property type="match status" value="1"/>
</dbReference>
<organism evidence="3">
    <name type="scientific">Singulisphaera sp. Ch08</name>
    <dbReference type="NCBI Taxonomy" id="3120278"/>
    <lineage>
        <taxon>Bacteria</taxon>
        <taxon>Pseudomonadati</taxon>
        <taxon>Planctomycetota</taxon>
        <taxon>Planctomycetia</taxon>
        <taxon>Isosphaerales</taxon>
        <taxon>Isosphaeraceae</taxon>
        <taxon>Singulisphaera</taxon>
    </lineage>
</organism>
<dbReference type="CDD" id="cd08894">
    <property type="entry name" value="SRPBCC_CalC_Aha1-like_1"/>
    <property type="match status" value="1"/>
</dbReference>
<sequence>MSDREIVITRVLDAPRELVFEAWTNPKYVAQWWGPNGFTNTIHEMEVRPGGVWRFTMHGPDGVDYPNKIVFLEVVKPERLVYTHGEDGADDSGQFQVTVTFDEQGGKTTLALRSLFATAAERDKVVEEYGAIEGGNQTLARLAEFLKTV</sequence>
<dbReference type="InterPro" id="IPR013538">
    <property type="entry name" value="ASHA1/2-like_C"/>
</dbReference>
<dbReference type="Gene3D" id="3.30.530.20">
    <property type="match status" value="1"/>
</dbReference>
<comment type="similarity">
    <text evidence="1">Belongs to the AHA1 family.</text>
</comment>